<gene>
    <name evidence="7" type="ORF">G3I67_12280</name>
</gene>
<dbReference type="CDD" id="cd02146">
    <property type="entry name" value="NfsA-like"/>
    <property type="match status" value="1"/>
</dbReference>
<name>A0A6B2R4P0_9BURK</name>
<evidence type="ECO:0000256" key="2">
    <source>
        <dbReference type="ARBA" id="ARBA00022630"/>
    </source>
</evidence>
<sequence length="277" mass="30278">MTQVSAAQSQKLLSERYRSNPPSLQTVNETIETLLNHRSVRAYSKQPLPPETLETLVAAAQSAATSSNLQVWSVVAVKDQGRKDRLAALAGNQAHISECPLFLVWIADLSRLQTLGDKNQKAYDGLNYFEMMMVATIDSALAAQNAAVAAESLGMGTVYIGGIRNKPEEVAKELGLPPRSFATFGMCVGYPDPAQPTGIKPRLPQASVLHHEQYDPTIHAKVIDGYNTSMNAFSTEQGMKTTHSWELQSLHRVRGPESLSGRDRLVTALNNLGFEMK</sequence>
<keyword evidence="5" id="KW-0521">NADP</keyword>
<comment type="caution">
    <text evidence="7">The sequence shown here is derived from an EMBL/GenBank/DDBJ whole genome shotgun (WGS) entry which is preliminary data.</text>
</comment>
<dbReference type="Gene3D" id="3.40.109.10">
    <property type="entry name" value="NADH Oxidase"/>
    <property type="match status" value="1"/>
</dbReference>
<dbReference type="AlphaFoldDB" id="A0A6B2R4P0"/>
<dbReference type="InterPro" id="IPR029479">
    <property type="entry name" value="Nitroreductase"/>
</dbReference>
<dbReference type="Pfam" id="PF00881">
    <property type="entry name" value="Nitroreductase"/>
    <property type="match status" value="1"/>
</dbReference>
<organism evidence="7">
    <name type="scientific">Sheuella amnicola</name>
    <dbReference type="NCBI Taxonomy" id="2707330"/>
    <lineage>
        <taxon>Bacteria</taxon>
        <taxon>Pseudomonadati</taxon>
        <taxon>Pseudomonadota</taxon>
        <taxon>Betaproteobacteria</taxon>
        <taxon>Burkholderiales</taxon>
        <taxon>Alcaligenaceae</taxon>
        <taxon>Sheuella</taxon>
    </lineage>
</organism>
<evidence type="ECO:0000313" key="7">
    <source>
        <dbReference type="EMBL" id="NDY84007.1"/>
    </source>
</evidence>
<keyword evidence="3 5" id="KW-0288">FMN</keyword>
<keyword evidence="4 5" id="KW-0560">Oxidoreductase</keyword>
<dbReference type="SUPFAM" id="SSF55469">
    <property type="entry name" value="FMN-dependent nitroreductase-like"/>
    <property type="match status" value="1"/>
</dbReference>
<protein>
    <submittedName>
        <fullName evidence="7">NADPH-dependent oxidoreductase</fullName>
    </submittedName>
</protein>
<evidence type="ECO:0000256" key="3">
    <source>
        <dbReference type="ARBA" id="ARBA00022643"/>
    </source>
</evidence>
<dbReference type="RefSeq" id="WP_163655758.1">
    <property type="nucleotide sequence ID" value="NZ_JAAGRN010000008.1"/>
</dbReference>
<dbReference type="InterPro" id="IPR016446">
    <property type="entry name" value="Flavin_OxRdtase_Frp"/>
</dbReference>
<evidence type="ECO:0000256" key="5">
    <source>
        <dbReference type="PIRNR" id="PIRNR005426"/>
    </source>
</evidence>
<feature type="domain" description="Nitroreductase" evidence="6">
    <location>
        <begin position="36"/>
        <end position="190"/>
    </location>
</feature>
<dbReference type="GO" id="GO:0016491">
    <property type="term" value="F:oxidoreductase activity"/>
    <property type="evidence" value="ECO:0007669"/>
    <property type="project" value="UniProtKB-UniRule"/>
</dbReference>
<keyword evidence="2 5" id="KW-0285">Flavoprotein</keyword>
<reference evidence="7" key="1">
    <citation type="submission" date="2020-02" db="EMBL/GenBank/DDBJ databases">
        <authorList>
            <person name="Chen W.-M."/>
        </authorList>
    </citation>
    <scope>NUCLEOTIDE SEQUENCE</scope>
    <source>
        <strain evidence="7">NBD-18</strain>
    </source>
</reference>
<dbReference type="PIRSF" id="PIRSF005426">
    <property type="entry name" value="Frp"/>
    <property type="match status" value="1"/>
</dbReference>
<proteinExistence type="inferred from homology"/>
<dbReference type="InterPro" id="IPR000415">
    <property type="entry name" value="Nitroreductase-like"/>
</dbReference>
<comment type="similarity">
    <text evidence="1 5">Belongs to the flavin oxidoreductase frp family.</text>
</comment>
<evidence type="ECO:0000259" key="6">
    <source>
        <dbReference type="Pfam" id="PF00881"/>
    </source>
</evidence>
<evidence type="ECO:0000256" key="1">
    <source>
        <dbReference type="ARBA" id="ARBA00008366"/>
    </source>
</evidence>
<evidence type="ECO:0000256" key="4">
    <source>
        <dbReference type="ARBA" id="ARBA00023002"/>
    </source>
</evidence>
<dbReference type="PANTHER" id="PTHR43425">
    <property type="entry name" value="OXYGEN-INSENSITIVE NADPH NITROREDUCTASE"/>
    <property type="match status" value="1"/>
</dbReference>
<dbReference type="EMBL" id="JAAGRN010000008">
    <property type="protein sequence ID" value="NDY84007.1"/>
    <property type="molecule type" value="Genomic_DNA"/>
</dbReference>
<dbReference type="PANTHER" id="PTHR43425:SF2">
    <property type="entry name" value="OXYGEN-INSENSITIVE NADPH NITROREDUCTASE"/>
    <property type="match status" value="1"/>
</dbReference>
<accession>A0A6B2R4P0</accession>